<keyword evidence="3" id="KW-0288">FMN</keyword>
<comment type="similarity">
    <text evidence="4">Belongs to the flavoredoxin family.</text>
</comment>
<keyword evidence="6" id="KW-0614">Plasmid</keyword>
<name>A0AB39HIK9_9VIBR</name>
<evidence type="ECO:0000256" key="4">
    <source>
        <dbReference type="ARBA" id="ARBA00038054"/>
    </source>
</evidence>
<sequence length="217" mass="24128">MYFDQLIFNSMEKRQRARLINSLSGFKSANLIGSCDAEGRENVAIVSSLIHLGSNPAMLGFISRPHSVERHSLENILASGFFTANAVTSELYQQAHQTSARYLKHQSEFVQTGLTPVYSDLIRAPYVQESPLKVGLKLVETVPISVNDTVMIIGEVQEVWVDSEAVMDDGYIDLEKLSISTISGLDSYHSTQRLDRLSYAKPDRPHSKLSVNGKPLE</sequence>
<comment type="cofactor">
    <cofactor evidence="1">
        <name>FMN</name>
        <dbReference type="ChEBI" id="CHEBI:58210"/>
    </cofactor>
</comment>
<proteinExistence type="inferred from homology"/>
<gene>
    <name evidence="6" type="ORF">AB0763_14415</name>
</gene>
<feature type="domain" description="Flavin reductase like" evidence="5">
    <location>
        <begin position="23"/>
        <end position="173"/>
    </location>
</feature>
<dbReference type="RefSeq" id="WP_306099882.1">
    <property type="nucleotide sequence ID" value="NZ_CP162602.1"/>
</dbReference>
<keyword evidence="2" id="KW-0285">Flavoprotein</keyword>
<protein>
    <submittedName>
        <fullName evidence="6">Flavin reductase</fullName>
    </submittedName>
</protein>
<dbReference type="SUPFAM" id="SSF50475">
    <property type="entry name" value="FMN-binding split barrel"/>
    <property type="match status" value="1"/>
</dbReference>
<evidence type="ECO:0000259" key="5">
    <source>
        <dbReference type="SMART" id="SM00903"/>
    </source>
</evidence>
<evidence type="ECO:0000256" key="3">
    <source>
        <dbReference type="ARBA" id="ARBA00022643"/>
    </source>
</evidence>
<dbReference type="InterPro" id="IPR012349">
    <property type="entry name" value="Split_barrel_FMN-bd"/>
</dbReference>
<dbReference type="KEGG" id="vih:AB0763_14415"/>
<evidence type="ECO:0000256" key="1">
    <source>
        <dbReference type="ARBA" id="ARBA00001917"/>
    </source>
</evidence>
<geneLocation type="plasmid" evidence="6">
    <name>p-HB236076</name>
</geneLocation>
<dbReference type="PANTHER" id="PTHR33798:SF5">
    <property type="entry name" value="FLAVIN REDUCTASE LIKE DOMAIN-CONTAINING PROTEIN"/>
    <property type="match status" value="1"/>
</dbReference>
<dbReference type="InterPro" id="IPR002563">
    <property type="entry name" value="Flavin_Rdtase-like_dom"/>
</dbReference>
<dbReference type="Gene3D" id="2.30.110.10">
    <property type="entry name" value="Electron Transport, Fmn-binding Protein, Chain A"/>
    <property type="match status" value="1"/>
</dbReference>
<dbReference type="AlphaFoldDB" id="A0AB39HIK9"/>
<dbReference type="GO" id="GO:0016646">
    <property type="term" value="F:oxidoreductase activity, acting on the CH-NH group of donors, NAD or NADP as acceptor"/>
    <property type="evidence" value="ECO:0007669"/>
    <property type="project" value="UniProtKB-ARBA"/>
</dbReference>
<dbReference type="GO" id="GO:0010181">
    <property type="term" value="F:FMN binding"/>
    <property type="evidence" value="ECO:0007669"/>
    <property type="project" value="InterPro"/>
</dbReference>
<evidence type="ECO:0000256" key="2">
    <source>
        <dbReference type="ARBA" id="ARBA00022630"/>
    </source>
</evidence>
<dbReference type="EMBL" id="CP162602">
    <property type="protein sequence ID" value="XDK26968.1"/>
    <property type="molecule type" value="Genomic_DNA"/>
</dbReference>
<evidence type="ECO:0000313" key="6">
    <source>
        <dbReference type="EMBL" id="XDK26968.1"/>
    </source>
</evidence>
<organism evidence="6">
    <name type="scientific">Vibrio sp. HB236076</name>
    <dbReference type="NCBI Taxonomy" id="3232307"/>
    <lineage>
        <taxon>Bacteria</taxon>
        <taxon>Pseudomonadati</taxon>
        <taxon>Pseudomonadota</taxon>
        <taxon>Gammaproteobacteria</taxon>
        <taxon>Vibrionales</taxon>
        <taxon>Vibrionaceae</taxon>
        <taxon>Vibrio</taxon>
    </lineage>
</organism>
<reference evidence="6" key="1">
    <citation type="submission" date="2024-07" db="EMBL/GenBank/DDBJ databases">
        <title>Genome Analysis of a Potential Novel Vibrio Species Secreting pH- and Thermo-stable Alginate Lyase and its Application in Producing Alginate Oligosaccharides.</title>
        <authorList>
            <person name="Huang H."/>
            <person name="Bao K."/>
        </authorList>
    </citation>
    <scope>NUCLEOTIDE SEQUENCE</scope>
    <source>
        <strain evidence="6">HB236076</strain>
        <plasmid evidence="6">p-HB236076</plasmid>
    </source>
</reference>
<dbReference type="Pfam" id="PF01613">
    <property type="entry name" value="Flavin_Reduct"/>
    <property type="match status" value="1"/>
</dbReference>
<dbReference type="SMART" id="SM00903">
    <property type="entry name" value="Flavin_Reduct"/>
    <property type="match status" value="1"/>
</dbReference>
<dbReference type="PANTHER" id="PTHR33798">
    <property type="entry name" value="FLAVOPROTEIN OXYGENASE"/>
    <property type="match status" value="1"/>
</dbReference>
<accession>A0AB39HIK9</accession>